<protein>
    <submittedName>
        <fullName evidence="1">Uncharacterized protein</fullName>
    </submittedName>
</protein>
<keyword evidence="2" id="KW-1185">Reference proteome</keyword>
<name>A0ABW6J0X7_STRWE</name>
<dbReference type="Proteomes" id="UP001600424">
    <property type="component" value="Unassembled WGS sequence"/>
</dbReference>
<dbReference type="RefSeq" id="WP_386249245.1">
    <property type="nucleotide sequence ID" value="NZ_JBHTRV010000024.1"/>
</dbReference>
<dbReference type="EMBL" id="JBHTRV010000024">
    <property type="protein sequence ID" value="MFE5983491.1"/>
    <property type="molecule type" value="Genomic_DNA"/>
</dbReference>
<evidence type="ECO:0000313" key="1">
    <source>
        <dbReference type="EMBL" id="MFE5983491.1"/>
    </source>
</evidence>
<gene>
    <name evidence="1" type="ORF">ACFQ63_27780</name>
</gene>
<evidence type="ECO:0000313" key="2">
    <source>
        <dbReference type="Proteomes" id="UP001600424"/>
    </source>
</evidence>
<organism evidence="1 2">
    <name type="scientific">Streptomyces wedmorensis</name>
    <dbReference type="NCBI Taxonomy" id="43759"/>
    <lineage>
        <taxon>Bacteria</taxon>
        <taxon>Bacillati</taxon>
        <taxon>Actinomycetota</taxon>
        <taxon>Actinomycetes</taxon>
        <taxon>Kitasatosporales</taxon>
        <taxon>Streptomycetaceae</taxon>
        <taxon>Streptomyces</taxon>
    </lineage>
</organism>
<comment type="caution">
    <text evidence="1">The sequence shown here is derived from an EMBL/GenBank/DDBJ whole genome shotgun (WGS) entry which is preliminary data.</text>
</comment>
<accession>A0ABW6J0X7</accession>
<sequence>MEARSGQVGGGSGCVVEALDAVDAVEAVDAVDTPAALAALAAPTTLAAPTVAAKGLSRFLRTGGPLDAGPDLAMFGITPSLPGGRSRQGRLRYGVSSLALL</sequence>
<proteinExistence type="predicted"/>
<reference evidence="1 2" key="1">
    <citation type="submission" date="2024-09" db="EMBL/GenBank/DDBJ databases">
        <title>The Natural Products Discovery Center: Release of the First 8490 Sequenced Strains for Exploring Actinobacteria Biosynthetic Diversity.</title>
        <authorList>
            <person name="Kalkreuter E."/>
            <person name="Kautsar S.A."/>
            <person name="Yang D."/>
            <person name="Bader C.D."/>
            <person name="Teijaro C.N."/>
            <person name="Fluegel L."/>
            <person name="Davis C.M."/>
            <person name="Simpson J.R."/>
            <person name="Lauterbach L."/>
            <person name="Steele A.D."/>
            <person name="Gui C."/>
            <person name="Meng S."/>
            <person name="Li G."/>
            <person name="Viehrig K."/>
            <person name="Ye F."/>
            <person name="Su P."/>
            <person name="Kiefer A.F."/>
            <person name="Nichols A."/>
            <person name="Cepeda A.J."/>
            <person name="Yan W."/>
            <person name="Fan B."/>
            <person name="Jiang Y."/>
            <person name="Adhikari A."/>
            <person name="Zheng C.-J."/>
            <person name="Schuster L."/>
            <person name="Cowan T.M."/>
            <person name="Smanski M.J."/>
            <person name="Chevrette M.G."/>
            <person name="De Carvalho L.P.S."/>
            <person name="Shen B."/>
        </authorList>
    </citation>
    <scope>NUCLEOTIDE SEQUENCE [LARGE SCALE GENOMIC DNA]</scope>
    <source>
        <strain evidence="1 2">NPDC056472</strain>
    </source>
</reference>